<feature type="transmembrane region" description="Helical" evidence="7">
    <location>
        <begin position="380"/>
        <end position="403"/>
    </location>
</feature>
<feature type="transmembrane region" description="Helical" evidence="7">
    <location>
        <begin position="327"/>
        <end position="346"/>
    </location>
</feature>
<dbReference type="Proteomes" id="UP000489190">
    <property type="component" value="Unassembled WGS sequence"/>
</dbReference>
<feature type="transmembrane region" description="Helical" evidence="7">
    <location>
        <begin position="152"/>
        <end position="171"/>
    </location>
</feature>
<dbReference type="Gene3D" id="1.20.1250.20">
    <property type="entry name" value="MFS general substrate transporter like domains"/>
    <property type="match status" value="2"/>
</dbReference>
<feature type="transmembrane region" description="Helical" evidence="7">
    <location>
        <begin position="256"/>
        <end position="277"/>
    </location>
</feature>
<feature type="transmembrane region" description="Helical" evidence="7">
    <location>
        <begin position="57"/>
        <end position="74"/>
    </location>
</feature>
<dbReference type="InterPro" id="IPR011701">
    <property type="entry name" value="MFS"/>
</dbReference>
<dbReference type="RefSeq" id="WP_153329108.1">
    <property type="nucleotide sequence ID" value="NZ_WIWI01000038.1"/>
</dbReference>
<dbReference type="GO" id="GO:0022857">
    <property type="term" value="F:transmembrane transporter activity"/>
    <property type="evidence" value="ECO:0007669"/>
    <property type="project" value="InterPro"/>
</dbReference>
<comment type="subcellular location">
    <subcellularLocation>
        <location evidence="1">Membrane</location>
        <topology evidence="1">Multi-pass membrane protein</topology>
    </subcellularLocation>
</comment>
<dbReference type="AlphaFoldDB" id="A0A6A7YLJ8"/>
<protein>
    <submittedName>
        <fullName evidence="10">MFS transporter</fullName>
    </submittedName>
</protein>
<feature type="transmembrane region" description="Helical" evidence="7">
    <location>
        <begin position="86"/>
        <end position="107"/>
    </location>
</feature>
<dbReference type="EMBL" id="WIWI01000038">
    <property type="protein sequence ID" value="MQT90438.1"/>
    <property type="molecule type" value="Genomic_DNA"/>
</dbReference>
<evidence type="ECO:0000259" key="8">
    <source>
        <dbReference type="PROSITE" id="PS50850"/>
    </source>
</evidence>
<dbReference type="InterPro" id="IPR020846">
    <property type="entry name" value="MFS_dom"/>
</dbReference>
<keyword evidence="3 7" id="KW-0812">Transmembrane</keyword>
<evidence type="ECO:0000256" key="4">
    <source>
        <dbReference type="ARBA" id="ARBA00022797"/>
    </source>
</evidence>
<evidence type="ECO:0000313" key="12">
    <source>
        <dbReference type="Proteomes" id="UP000489190"/>
    </source>
</evidence>
<feature type="transmembrane region" description="Helical" evidence="7">
    <location>
        <begin position="297"/>
        <end position="315"/>
    </location>
</feature>
<evidence type="ECO:0000313" key="11">
    <source>
        <dbReference type="Proteomes" id="UP000441404"/>
    </source>
</evidence>
<name>A0A6A7YLJ8_9PSED</name>
<evidence type="ECO:0000256" key="7">
    <source>
        <dbReference type="SAM" id="Phobius"/>
    </source>
</evidence>
<organism evidence="10 12">
    <name type="scientific">Pseudomonas helleri</name>
    <dbReference type="NCBI Taxonomy" id="1608996"/>
    <lineage>
        <taxon>Bacteria</taxon>
        <taxon>Pseudomonadati</taxon>
        <taxon>Pseudomonadota</taxon>
        <taxon>Gammaproteobacteria</taxon>
        <taxon>Pseudomonadales</taxon>
        <taxon>Pseudomonadaceae</taxon>
        <taxon>Pseudomonas</taxon>
    </lineage>
</organism>
<dbReference type="CDD" id="cd17319">
    <property type="entry name" value="MFS_ExuT_GudP_like"/>
    <property type="match status" value="1"/>
</dbReference>
<keyword evidence="4" id="KW-0058">Aromatic hydrocarbons catabolism</keyword>
<dbReference type="Pfam" id="PF07690">
    <property type="entry name" value="MFS_1"/>
    <property type="match status" value="1"/>
</dbReference>
<reference evidence="11 12" key="1">
    <citation type="submission" date="2019-10" db="EMBL/GenBank/DDBJ databases">
        <title>Evaluation of single-gene subtyping targets for Pseudomonas.</title>
        <authorList>
            <person name="Reichler S.J."/>
            <person name="Orsi R.H."/>
            <person name="Wiedmann M."/>
            <person name="Martin N.H."/>
            <person name="Murphy S.I."/>
        </authorList>
    </citation>
    <scope>NUCLEOTIDE SEQUENCE [LARGE SCALE GENOMIC DNA]</scope>
    <source>
        <strain evidence="10 12">FSL R10-3254</strain>
        <strain evidence="9 11">FSL R10-3257</strain>
    </source>
</reference>
<evidence type="ECO:0000313" key="9">
    <source>
        <dbReference type="EMBL" id="MQT48475.1"/>
    </source>
</evidence>
<evidence type="ECO:0000256" key="2">
    <source>
        <dbReference type="ARBA" id="ARBA00022448"/>
    </source>
</evidence>
<keyword evidence="6 7" id="KW-0472">Membrane</keyword>
<evidence type="ECO:0000256" key="1">
    <source>
        <dbReference type="ARBA" id="ARBA00004141"/>
    </source>
</evidence>
<sequence length="458" mass="50001">MTTTPLPDVTDIEKQTIKRVTKRMIPFLILLFVVAFLDRNNVGFAALRMNDDIGISQTLYGLGAGIFFLGYFIFEVPSNVLLHRYGARVWIARIMVTWGIIAGAMGFLQTPVHFVSLRFLLGIAEAGFFPGVIYLLSLWFPSRYRARMIATFYLGVPIAQVIGAPLSVGLMEMGDALGFVGWRLMYIVEAVPAVILGVVCYFYLTDHPRQAHWLTDEQRNWLINTLEHEERNKPLVVGIQPSKWEMIRKALSSRQVWLLALVYFGITSGSNAMNFFMPTVLASFRGSFGLEIGLMQNGLITAIPYALAAVAMIWWSRRSDRLQERHWHAGGAAMLAAVSIAVALWLNQPWIIVIGFILLAMGVYSAINVFWAVPGQVLTGLGAAAGIGLINSIGNLSGFIGPYLTGYLFNVTGSYTPGFLVIAALVGAGGLGMVLMPRNKVSLGNAAGATSATLGGKA</sequence>
<dbReference type="PANTHER" id="PTHR43791">
    <property type="entry name" value="PERMEASE-RELATED"/>
    <property type="match status" value="1"/>
</dbReference>
<evidence type="ECO:0000256" key="5">
    <source>
        <dbReference type="ARBA" id="ARBA00022989"/>
    </source>
</evidence>
<dbReference type="FunFam" id="1.20.1250.20:FF:000018">
    <property type="entry name" value="MFS transporter permease"/>
    <property type="match status" value="1"/>
</dbReference>
<dbReference type="SUPFAM" id="SSF103473">
    <property type="entry name" value="MFS general substrate transporter"/>
    <property type="match status" value="1"/>
</dbReference>
<feature type="transmembrane region" description="Helical" evidence="7">
    <location>
        <begin position="20"/>
        <end position="37"/>
    </location>
</feature>
<keyword evidence="5 7" id="KW-1133">Transmembrane helix</keyword>
<feature type="transmembrane region" description="Helical" evidence="7">
    <location>
        <begin position="415"/>
        <end position="435"/>
    </location>
</feature>
<dbReference type="GO" id="GO:0016020">
    <property type="term" value="C:membrane"/>
    <property type="evidence" value="ECO:0007669"/>
    <property type="project" value="UniProtKB-SubCell"/>
</dbReference>
<dbReference type="PROSITE" id="PS50850">
    <property type="entry name" value="MFS"/>
    <property type="match status" value="1"/>
</dbReference>
<proteinExistence type="predicted"/>
<evidence type="ECO:0000313" key="10">
    <source>
        <dbReference type="EMBL" id="MQT90438.1"/>
    </source>
</evidence>
<feature type="transmembrane region" description="Helical" evidence="7">
    <location>
        <begin position="119"/>
        <end position="140"/>
    </location>
</feature>
<dbReference type="Proteomes" id="UP000441404">
    <property type="component" value="Unassembled WGS sequence"/>
</dbReference>
<evidence type="ECO:0000256" key="6">
    <source>
        <dbReference type="ARBA" id="ARBA00023136"/>
    </source>
</evidence>
<accession>A0A6A7YLJ8</accession>
<dbReference type="InterPro" id="IPR036259">
    <property type="entry name" value="MFS_trans_sf"/>
</dbReference>
<feature type="transmembrane region" description="Helical" evidence="7">
    <location>
        <begin position="352"/>
        <end position="373"/>
    </location>
</feature>
<dbReference type="PANTHER" id="PTHR43791:SF36">
    <property type="entry name" value="TRANSPORTER, PUTATIVE (AFU_ORTHOLOGUE AFUA_6G08340)-RELATED"/>
    <property type="match status" value="1"/>
</dbReference>
<feature type="domain" description="Major facilitator superfamily (MFS) profile" evidence="8">
    <location>
        <begin position="24"/>
        <end position="441"/>
    </location>
</feature>
<gene>
    <name evidence="10" type="ORF">GHO39_15025</name>
    <name evidence="9" type="ORF">GHO40_17365</name>
</gene>
<comment type="caution">
    <text evidence="10">The sequence shown here is derived from an EMBL/GenBank/DDBJ whole genome shotgun (WGS) entry which is preliminary data.</text>
</comment>
<keyword evidence="2" id="KW-0813">Transport</keyword>
<evidence type="ECO:0000256" key="3">
    <source>
        <dbReference type="ARBA" id="ARBA00022692"/>
    </source>
</evidence>
<dbReference type="EMBL" id="WIWJ01000032">
    <property type="protein sequence ID" value="MQT48475.1"/>
    <property type="molecule type" value="Genomic_DNA"/>
</dbReference>
<feature type="transmembrane region" description="Helical" evidence="7">
    <location>
        <begin position="183"/>
        <end position="204"/>
    </location>
</feature>